<proteinExistence type="predicted"/>
<dbReference type="Proteomes" id="UP000547674">
    <property type="component" value="Unassembled WGS sequence"/>
</dbReference>
<dbReference type="PANTHER" id="PTHR22939">
    <property type="entry name" value="SERINE PROTEASE FAMILY S1C HTRA-RELATED"/>
    <property type="match status" value="1"/>
</dbReference>
<dbReference type="InterPro" id="IPR009003">
    <property type="entry name" value="Peptidase_S1_PA"/>
</dbReference>
<dbReference type="GO" id="GO:0006508">
    <property type="term" value="P:proteolysis"/>
    <property type="evidence" value="ECO:0007669"/>
    <property type="project" value="UniProtKB-KW"/>
</dbReference>
<dbReference type="SUPFAM" id="SSF50494">
    <property type="entry name" value="Trypsin-like serine proteases"/>
    <property type="match status" value="1"/>
</dbReference>
<name>A0A7Y2ED20_UNCEI</name>
<keyword evidence="1" id="KW-0732">Signal</keyword>
<keyword evidence="2" id="KW-0378">Hydrolase</keyword>
<dbReference type="PANTHER" id="PTHR22939:SF129">
    <property type="entry name" value="SERINE PROTEASE HTRA2, MITOCHONDRIAL"/>
    <property type="match status" value="1"/>
</dbReference>
<dbReference type="Pfam" id="PF13365">
    <property type="entry name" value="Trypsin_2"/>
    <property type="match status" value="1"/>
</dbReference>
<sequence length="270" mass="28400">MNTFRNILLLLTVASVSFFAWAVVRVDPTSPVVTVKSHAEPTVQLAASTSTTPTRPKFAVPDVLRENAALAEPNTSPFIEVAQRVIPAVVSIEGYRLVGEGSDSEDDRNLFRRLVPDDTEETELEIPSSGSGFIVDADGFVLTNDHVISGNDAITVHLDDGRSYSAQLIGTDPGTDVAVLKIDVPANDPPLPVVPLGNSDGVQVGEWGIAVGNPLGELESSMTVGVVSAKGRRDLRIAGGGPAYQNFLQTDASINFGNSGGPLVNVKGEV</sequence>
<dbReference type="AlphaFoldDB" id="A0A7Y2ED20"/>
<evidence type="ECO:0000313" key="3">
    <source>
        <dbReference type="Proteomes" id="UP000547674"/>
    </source>
</evidence>
<dbReference type="GO" id="GO:0004252">
    <property type="term" value="F:serine-type endopeptidase activity"/>
    <property type="evidence" value="ECO:0007669"/>
    <property type="project" value="InterPro"/>
</dbReference>
<accession>A0A7Y2ED20</accession>
<feature type="non-terminal residue" evidence="2">
    <location>
        <position position="270"/>
    </location>
</feature>
<dbReference type="Gene3D" id="2.40.10.120">
    <property type="match status" value="1"/>
</dbReference>
<keyword evidence="2" id="KW-0645">Protease</keyword>
<dbReference type="PRINTS" id="PR00834">
    <property type="entry name" value="PROTEASES2C"/>
</dbReference>
<protein>
    <submittedName>
        <fullName evidence="2">Trypsin-like serine protease</fullName>
    </submittedName>
</protein>
<feature type="chain" id="PRO_5030763885" evidence="1">
    <location>
        <begin position="23"/>
        <end position="270"/>
    </location>
</feature>
<dbReference type="InterPro" id="IPR001940">
    <property type="entry name" value="Peptidase_S1C"/>
</dbReference>
<comment type="caution">
    <text evidence="2">The sequence shown here is derived from an EMBL/GenBank/DDBJ whole genome shotgun (WGS) entry which is preliminary data.</text>
</comment>
<organism evidence="2 3">
    <name type="scientific">Eiseniibacteriota bacterium</name>
    <dbReference type="NCBI Taxonomy" id="2212470"/>
    <lineage>
        <taxon>Bacteria</taxon>
        <taxon>Candidatus Eiseniibacteriota</taxon>
    </lineage>
</organism>
<reference evidence="2 3" key="1">
    <citation type="submission" date="2020-03" db="EMBL/GenBank/DDBJ databases">
        <title>Metabolic flexibility allows generalist bacteria to become dominant in a frequently disturbed ecosystem.</title>
        <authorList>
            <person name="Chen Y.-J."/>
            <person name="Leung P.M."/>
            <person name="Bay S.K."/>
            <person name="Hugenholtz P."/>
            <person name="Kessler A.J."/>
            <person name="Shelley G."/>
            <person name="Waite D.W."/>
            <person name="Cook P.L."/>
            <person name="Greening C."/>
        </authorList>
    </citation>
    <scope>NUCLEOTIDE SEQUENCE [LARGE SCALE GENOMIC DNA]</scope>
    <source>
        <strain evidence="2">SS_bin_28</strain>
    </source>
</reference>
<evidence type="ECO:0000256" key="1">
    <source>
        <dbReference type="SAM" id="SignalP"/>
    </source>
</evidence>
<gene>
    <name evidence="2" type="ORF">HKN21_03745</name>
</gene>
<evidence type="ECO:0000313" key="2">
    <source>
        <dbReference type="EMBL" id="NNF05848.1"/>
    </source>
</evidence>
<feature type="signal peptide" evidence="1">
    <location>
        <begin position="1"/>
        <end position="22"/>
    </location>
</feature>
<dbReference type="EMBL" id="JABDJR010000141">
    <property type="protein sequence ID" value="NNF05848.1"/>
    <property type="molecule type" value="Genomic_DNA"/>
</dbReference>